<dbReference type="Gene3D" id="2.40.160.10">
    <property type="entry name" value="Porin"/>
    <property type="match status" value="1"/>
</dbReference>
<organism evidence="3 4">
    <name type="scientific">Kineobactrum salinum</name>
    <dbReference type="NCBI Taxonomy" id="2708301"/>
    <lineage>
        <taxon>Bacteria</taxon>
        <taxon>Pseudomonadati</taxon>
        <taxon>Pseudomonadota</taxon>
        <taxon>Gammaproteobacteria</taxon>
        <taxon>Cellvibrionales</taxon>
        <taxon>Halieaceae</taxon>
        <taxon>Kineobactrum</taxon>
    </lineage>
</organism>
<proteinExistence type="predicted"/>
<dbReference type="InterPro" id="IPR023614">
    <property type="entry name" value="Porin_dom_sf"/>
</dbReference>
<keyword evidence="4" id="KW-1185">Reference proteome</keyword>
<reference evidence="3 4" key="1">
    <citation type="submission" date="2020-02" db="EMBL/GenBank/DDBJ databases">
        <title>Genome sequencing for Kineobactrum sp. M2.</title>
        <authorList>
            <person name="Park S.-J."/>
        </authorList>
    </citation>
    <scope>NUCLEOTIDE SEQUENCE [LARGE SCALE GENOMIC DNA]</scope>
    <source>
        <strain evidence="3 4">M2</strain>
    </source>
</reference>
<keyword evidence="1" id="KW-0732">Signal</keyword>
<dbReference type="EMBL" id="CP048711">
    <property type="protein sequence ID" value="QIB65757.1"/>
    <property type="molecule type" value="Genomic_DNA"/>
</dbReference>
<dbReference type="RefSeq" id="WP_163495158.1">
    <property type="nucleotide sequence ID" value="NZ_CP048711.1"/>
</dbReference>
<dbReference type="KEGG" id="kim:G3T16_10350"/>
<dbReference type="Pfam" id="PF13372">
    <property type="entry name" value="Alginate_exp"/>
    <property type="match status" value="1"/>
</dbReference>
<feature type="signal peptide" evidence="1">
    <location>
        <begin position="1"/>
        <end position="22"/>
    </location>
</feature>
<dbReference type="InterPro" id="IPR025388">
    <property type="entry name" value="Alginate_export_dom"/>
</dbReference>
<accession>A0A6C0U441</accession>
<evidence type="ECO:0000313" key="4">
    <source>
        <dbReference type="Proteomes" id="UP000477680"/>
    </source>
</evidence>
<evidence type="ECO:0000259" key="2">
    <source>
        <dbReference type="Pfam" id="PF13372"/>
    </source>
</evidence>
<protein>
    <submittedName>
        <fullName evidence="3">Alginate export family protein</fullName>
    </submittedName>
</protein>
<evidence type="ECO:0000313" key="3">
    <source>
        <dbReference type="EMBL" id="QIB65757.1"/>
    </source>
</evidence>
<dbReference type="AlphaFoldDB" id="A0A6C0U441"/>
<name>A0A6C0U441_9GAMM</name>
<gene>
    <name evidence="3" type="ORF">G3T16_10350</name>
</gene>
<dbReference type="Proteomes" id="UP000477680">
    <property type="component" value="Chromosome"/>
</dbReference>
<feature type="chain" id="PRO_5025606197" evidence="1">
    <location>
        <begin position="23"/>
        <end position="409"/>
    </location>
</feature>
<feature type="domain" description="Alginate export" evidence="2">
    <location>
        <begin position="39"/>
        <end position="167"/>
    </location>
</feature>
<evidence type="ECO:0000256" key="1">
    <source>
        <dbReference type="SAM" id="SignalP"/>
    </source>
</evidence>
<sequence length="409" mass="44686">MSLLRKPVPVLALLVSTSLANGADTEPSTPTEMISAGKLSLDLRYRYEHVDADGFGKEANASTLRSRLSFASGNYRGLEFLVEVDDVTVVGNDNYNSTRNGAARYPVVADPAGTEINQARLQYRLGAGSAAYGRQRILHGNQRFVGGVGWRQNEQTYDGFRTQWKSAGGLSLDYAYAYNINRIFGPADGAQPADLGGDNHLLRLDFPLHADHSLAGFAYLLDVDLHQGYPANLSLNNSSNTWGVEYRGKFGPVSARGSWAHQTDGGDSQLDYSARYYGIEFDGQIGGMKLLVGYEVLGSDNAVGFKTPLATLHAFQGWTDQFLVTPGDGIEDLYLGLSGAAGVVKLAATWHDFQAEDSNADFGTELDVVATWPVSTAWTLQAKYAEFFTDDASRYRDVRKLWFTVNLKL</sequence>